<dbReference type="KEGG" id="npy:NPRO_03630"/>
<dbReference type="Pfam" id="PF07238">
    <property type="entry name" value="PilZ"/>
    <property type="match status" value="1"/>
</dbReference>
<gene>
    <name evidence="2" type="ORF">NPRO_03630</name>
</gene>
<dbReference type="AlphaFoldDB" id="A0A809R7W7"/>
<dbReference type="Proteomes" id="UP000662873">
    <property type="component" value="Chromosome"/>
</dbReference>
<evidence type="ECO:0000259" key="1">
    <source>
        <dbReference type="Pfam" id="PF07238"/>
    </source>
</evidence>
<protein>
    <recommendedName>
        <fullName evidence="1">PilZ domain-containing protein</fullName>
    </recommendedName>
</protein>
<dbReference type="EMBL" id="AP021858">
    <property type="protein sequence ID" value="BBO22768.1"/>
    <property type="molecule type" value="Genomic_DNA"/>
</dbReference>
<sequence>MGFKDTAYDRRFERFEVVDYVVIHAKSGTDPLRSIITDIGLGGLQLRSKSALDQGETCELHIGRGDQDPLIIQAEVRYCREDPTAGMFSSGFRFLPTTHEQRAAIAEFVHSVFLRQADQMADAPGA</sequence>
<dbReference type="Gene3D" id="2.40.10.220">
    <property type="entry name" value="predicted glycosyltransferase like domains"/>
    <property type="match status" value="1"/>
</dbReference>
<name>A0A809R7W7_9BACT</name>
<dbReference type="InterPro" id="IPR009875">
    <property type="entry name" value="PilZ_domain"/>
</dbReference>
<reference evidence="2" key="1">
    <citation type="journal article" name="DNA Res.">
        <title>The physiological potential of anammox bacteria as revealed by their core genome structure.</title>
        <authorList>
            <person name="Okubo T."/>
            <person name="Toyoda A."/>
            <person name="Fukuhara K."/>
            <person name="Uchiyama I."/>
            <person name="Harigaya Y."/>
            <person name="Kuroiwa M."/>
            <person name="Suzuki T."/>
            <person name="Murakami Y."/>
            <person name="Suwa Y."/>
            <person name="Takami H."/>
        </authorList>
    </citation>
    <scope>NUCLEOTIDE SEQUENCE</scope>
    <source>
        <strain evidence="2">317325-2</strain>
    </source>
</reference>
<dbReference type="GO" id="GO:0035438">
    <property type="term" value="F:cyclic-di-GMP binding"/>
    <property type="evidence" value="ECO:0007669"/>
    <property type="project" value="InterPro"/>
</dbReference>
<evidence type="ECO:0000313" key="3">
    <source>
        <dbReference type="Proteomes" id="UP000662873"/>
    </source>
</evidence>
<dbReference type="SUPFAM" id="SSF141371">
    <property type="entry name" value="PilZ domain-like"/>
    <property type="match status" value="1"/>
</dbReference>
<proteinExistence type="predicted"/>
<organism evidence="2 3">
    <name type="scientific">Candidatus Nitrosymbiomonas proteolyticus</name>
    <dbReference type="NCBI Taxonomy" id="2608984"/>
    <lineage>
        <taxon>Bacteria</taxon>
        <taxon>Bacillati</taxon>
        <taxon>Armatimonadota</taxon>
        <taxon>Armatimonadota incertae sedis</taxon>
        <taxon>Candidatus Nitrosymbiomonas</taxon>
    </lineage>
</organism>
<evidence type="ECO:0000313" key="2">
    <source>
        <dbReference type="EMBL" id="BBO22768.1"/>
    </source>
</evidence>
<accession>A0A809R7W7</accession>
<feature type="domain" description="PilZ" evidence="1">
    <location>
        <begin position="9"/>
        <end position="109"/>
    </location>
</feature>